<sequence>MRPAIVTGAARGIGRACARRLAEEGAQVLVVDQDREAGAAAVADLGSAGFEAALFAADLSRPEAADEVVEACVSAFGGVEILINNAGIAPRADFFEVSAADFDRVMAINLRAPFLLTQAAARRMREQGRGGAVVNISSINAVLNGPQSLSYCVSKGGLNQLTRNCAIALAPWNIRVNAVGPGTIVTEMAASFGLTGEGARAPLERTPLGRLGLPEEIASVAAFLASHGAAFVTGQTVYADGGRLGLNYSLPVSEPVGRS</sequence>
<dbReference type="InterPro" id="IPR036291">
    <property type="entry name" value="NAD(P)-bd_dom_sf"/>
</dbReference>
<dbReference type="SMART" id="SM00822">
    <property type="entry name" value="PKS_KR"/>
    <property type="match status" value="1"/>
</dbReference>
<reference evidence="6" key="1">
    <citation type="submission" date="2021-04" db="EMBL/GenBank/DDBJ databases">
        <title>The complete genome sequence of Caulobacter sp. S6.</title>
        <authorList>
            <person name="Tang Y."/>
            <person name="Ouyang W."/>
            <person name="Liu Q."/>
            <person name="Huang B."/>
            <person name="Guo Z."/>
            <person name="Lei P."/>
        </authorList>
    </citation>
    <scope>NUCLEOTIDE SEQUENCE</scope>
    <source>
        <strain evidence="6">S6</strain>
    </source>
</reference>
<name>A0A975IWS4_9CAUL</name>
<organism evidence="6 7">
    <name type="scientific">Phenylobacterium montanum</name>
    <dbReference type="NCBI Taxonomy" id="2823693"/>
    <lineage>
        <taxon>Bacteria</taxon>
        <taxon>Pseudomonadati</taxon>
        <taxon>Pseudomonadota</taxon>
        <taxon>Alphaproteobacteria</taxon>
        <taxon>Caulobacterales</taxon>
        <taxon>Caulobacteraceae</taxon>
        <taxon>Phenylobacterium</taxon>
    </lineage>
</organism>
<proteinExistence type="inferred from homology"/>
<dbReference type="PRINTS" id="PR00081">
    <property type="entry name" value="GDHRDH"/>
</dbReference>
<dbReference type="EC" id="1.1.1.175" evidence="3"/>
<dbReference type="GO" id="GO:0047838">
    <property type="term" value="F:D-xylose 1-dehydrogenase (NAD+) activity"/>
    <property type="evidence" value="ECO:0007669"/>
    <property type="project" value="UniProtKB-EC"/>
</dbReference>
<dbReference type="Proteomes" id="UP000676409">
    <property type="component" value="Chromosome"/>
</dbReference>
<dbReference type="SUPFAM" id="SSF51735">
    <property type="entry name" value="NAD(P)-binding Rossmann-fold domains"/>
    <property type="match status" value="1"/>
</dbReference>
<dbReference type="InterPro" id="IPR002347">
    <property type="entry name" value="SDR_fam"/>
</dbReference>
<dbReference type="InterPro" id="IPR057326">
    <property type="entry name" value="KR_dom"/>
</dbReference>
<accession>A0A975IWS4</accession>
<evidence type="ECO:0000259" key="5">
    <source>
        <dbReference type="SMART" id="SM00822"/>
    </source>
</evidence>
<dbReference type="NCBIfam" id="NF005559">
    <property type="entry name" value="PRK07231.1"/>
    <property type="match status" value="1"/>
</dbReference>
<dbReference type="CDD" id="cd05233">
    <property type="entry name" value="SDR_c"/>
    <property type="match status" value="1"/>
</dbReference>
<keyword evidence="7" id="KW-1185">Reference proteome</keyword>
<comment type="similarity">
    <text evidence="1">Belongs to the short-chain dehydrogenases/reductases (SDR) family.</text>
</comment>
<evidence type="ECO:0000256" key="4">
    <source>
        <dbReference type="ARBA" id="ARBA00069939"/>
    </source>
</evidence>
<keyword evidence="2" id="KW-0560">Oxidoreductase</keyword>
<evidence type="ECO:0000313" key="7">
    <source>
        <dbReference type="Proteomes" id="UP000676409"/>
    </source>
</evidence>
<dbReference type="AlphaFoldDB" id="A0A975IWS4"/>
<evidence type="ECO:0000256" key="3">
    <source>
        <dbReference type="ARBA" id="ARBA00066641"/>
    </source>
</evidence>
<evidence type="ECO:0000256" key="1">
    <source>
        <dbReference type="ARBA" id="ARBA00006484"/>
    </source>
</evidence>
<evidence type="ECO:0000256" key="2">
    <source>
        <dbReference type="ARBA" id="ARBA00023002"/>
    </source>
</evidence>
<dbReference type="PRINTS" id="PR00080">
    <property type="entry name" value="SDRFAMILY"/>
</dbReference>
<dbReference type="RefSeq" id="WP_211940428.1">
    <property type="nucleotide sequence ID" value="NZ_CP073078.1"/>
</dbReference>
<dbReference type="Gene3D" id="3.40.50.720">
    <property type="entry name" value="NAD(P)-binding Rossmann-like Domain"/>
    <property type="match status" value="1"/>
</dbReference>
<feature type="domain" description="Ketoreductase" evidence="5">
    <location>
        <begin position="2"/>
        <end position="182"/>
    </location>
</feature>
<dbReference type="EMBL" id="CP073078">
    <property type="protein sequence ID" value="QUD90377.1"/>
    <property type="molecule type" value="Genomic_DNA"/>
</dbReference>
<dbReference type="KEGG" id="caul:KCG34_11190"/>
<dbReference type="FunFam" id="3.40.50.720:FF:000084">
    <property type="entry name" value="Short-chain dehydrogenase reductase"/>
    <property type="match status" value="1"/>
</dbReference>
<gene>
    <name evidence="6" type="ORF">KCG34_11190</name>
</gene>
<protein>
    <recommendedName>
        <fullName evidence="4">D-xylose 1-dehydrogenase</fullName>
        <ecNumber evidence="3">1.1.1.175</ecNumber>
    </recommendedName>
</protein>
<dbReference type="PANTHER" id="PTHR43639">
    <property type="entry name" value="OXIDOREDUCTASE, SHORT-CHAIN DEHYDROGENASE/REDUCTASE FAMILY (AFU_ORTHOLOGUE AFUA_5G02870)"/>
    <property type="match status" value="1"/>
</dbReference>
<evidence type="ECO:0000313" key="6">
    <source>
        <dbReference type="EMBL" id="QUD90377.1"/>
    </source>
</evidence>
<dbReference type="Pfam" id="PF13561">
    <property type="entry name" value="adh_short_C2"/>
    <property type="match status" value="1"/>
</dbReference>
<dbReference type="PANTHER" id="PTHR43639:SF1">
    <property type="entry name" value="SHORT-CHAIN DEHYDROGENASE_REDUCTASE FAMILY PROTEIN"/>
    <property type="match status" value="1"/>
</dbReference>